<accession>A0A423VK44</accession>
<reference evidence="2 3" key="1">
    <citation type="submission" date="2015-09" db="EMBL/GenBank/DDBJ databases">
        <title>Host preference determinants of Valsa canker pathogens revealed by comparative genomics.</title>
        <authorList>
            <person name="Yin Z."/>
            <person name="Huang L."/>
        </authorList>
    </citation>
    <scope>NUCLEOTIDE SEQUENCE [LARGE SCALE GENOMIC DNA]</scope>
    <source>
        <strain evidence="2 3">03-1</strain>
    </source>
</reference>
<dbReference type="Proteomes" id="UP000283895">
    <property type="component" value="Unassembled WGS sequence"/>
</dbReference>
<feature type="domain" description="NADAR" evidence="1">
    <location>
        <begin position="1"/>
        <end position="125"/>
    </location>
</feature>
<evidence type="ECO:0000259" key="1">
    <source>
        <dbReference type="Pfam" id="PF08719"/>
    </source>
</evidence>
<gene>
    <name evidence="2" type="ORF">VMCG_09678</name>
</gene>
<dbReference type="InterPro" id="IPR037238">
    <property type="entry name" value="YbiA-like_sf"/>
</dbReference>
<dbReference type="OrthoDB" id="206452at2759"/>
<dbReference type="InterPro" id="IPR012816">
    <property type="entry name" value="NADAR"/>
</dbReference>
<dbReference type="SUPFAM" id="SSF143990">
    <property type="entry name" value="YbiA-like"/>
    <property type="match status" value="1"/>
</dbReference>
<dbReference type="Gene3D" id="1.10.357.40">
    <property type="entry name" value="YbiA-like"/>
    <property type="match status" value="1"/>
</dbReference>
<dbReference type="Pfam" id="PF08719">
    <property type="entry name" value="NADAR"/>
    <property type="match status" value="1"/>
</dbReference>
<dbReference type="EMBL" id="LKEA01000056">
    <property type="protein sequence ID" value="ROV91361.1"/>
    <property type="molecule type" value="Genomic_DNA"/>
</dbReference>
<name>A0A423VK44_9PEZI</name>
<evidence type="ECO:0000313" key="3">
    <source>
        <dbReference type="Proteomes" id="UP000283895"/>
    </source>
</evidence>
<proteinExistence type="predicted"/>
<comment type="caution">
    <text evidence="2">The sequence shown here is derived from an EMBL/GenBank/DDBJ whole genome shotgun (WGS) entry which is preliminary data.</text>
</comment>
<dbReference type="CDD" id="cd15457">
    <property type="entry name" value="NADAR"/>
    <property type="match status" value="1"/>
</dbReference>
<dbReference type="STRING" id="356882.A0A423VK44"/>
<evidence type="ECO:0000313" key="2">
    <source>
        <dbReference type="EMBL" id="ROV91361.1"/>
    </source>
</evidence>
<sequence>MYQKARLFNDDEMAAEILADHNTHPHKAKELGRGVREFDEDVWVRERYRIVEEATWLKVTRPVNDEEMKLRALLLGTGDRELVEASPFDRIWGVGFRAKDAGRNREQWGLNLLGKALMAIRERLRKEEAEMEQQDMGQMEGDKRA</sequence>
<organism evidence="2 3">
    <name type="scientific">Cytospora schulzeri</name>
    <dbReference type="NCBI Taxonomy" id="448051"/>
    <lineage>
        <taxon>Eukaryota</taxon>
        <taxon>Fungi</taxon>
        <taxon>Dikarya</taxon>
        <taxon>Ascomycota</taxon>
        <taxon>Pezizomycotina</taxon>
        <taxon>Sordariomycetes</taxon>
        <taxon>Sordariomycetidae</taxon>
        <taxon>Diaporthales</taxon>
        <taxon>Cytosporaceae</taxon>
        <taxon>Cytospora</taxon>
    </lineage>
</organism>
<dbReference type="AlphaFoldDB" id="A0A423VK44"/>
<keyword evidence="3" id="KW-1185">Reference proteome</keyword>
<protein>
    <recommendedName>
        <fullName evidence="1">NADAR domain-containing protein</fullName>
    </recommendedName>
</protein>
<dbReference type="NCBIfam" id="TIGR02464">
    <property type="entry name" value="ribofla_fusion"/>
    <property type="match status" value="1"/>
</dbReference>